<organism evidence="8 9">
    <name type="scientific">Galdieria partita</name>
    <dbReference type="NCBI Taxonomy" id="83374"/>
    <lineage>
        <taxon>Eukaryota</taxon>
        <taxon>Rhodophyta</taxon>
        <taxon>Bangiophyceae</taxon>
        <taxon>Galdieriales</taxon>
        <taxon>Galdieriaceae</taxon>
        <taxon>Galdieria</taxon>
    </lineage>
</organism>
<dbReference type="GO" id="GO:0016020">
    <property type="term" value="C:membrane"/>
    <property type="evidence" value="ECO:0007669"/>
    <property type="project" value="UniProtKB-SubCell"/>
</dbReference>
<dbReference type="PANTHER" id="PTHR20855">
    <property type="entry name" value="ADIPOR/PROGESTIN RECEPTOR-RELATED"/>
    <property type="match status" value="1"/>
</dbReference>
<keyword evidence="5 7" id="KW-0472">Membrane</keyword>
<dbReference type="OrthoDB" id="529367at2759"/>
<keyword evidence="9" id="KW-1185">Reference proteome</keyword>
<evidence type="ECO:0000256" key="1">
    <source>
        <dbReference type="ARBA" id="ARBA00004141"/>
    </source>
</evidence>
<dbReference type="GO" id="GO:0038023">
    <property type="term" value="F:signaling receptor activity"/>
    <property type="evidence" value="ECO:0007669"/>
    <property type="project" value="TreeGrafter"/>
</dbReference>
<accession>A0A9C7USR8</accession>
<keyword evidence="4 7" id="KW-1133">Transmembrane helix</keyword>
<dbReference type="GO" id="GO:0046872">
    <property type="term" value="F:metal ion binding"/>
    <property type="evidence" value="ECO:0007669"/>
    <property type="project" value="UniProtKB-KW"/>
</dbReference>
<comment type="caution">
    <text evidence="8">The sequence shown here is derived from an EMBL/GenBank/DDBJ whole genome shotgun (WGS) entry which is preliminary data.</text>
</comment>
<keyword evidence="6" id="KW-0479">Metal-binding</keyword>
<evidence type="ECO:0000313" key="9">
    <source>
        <dbReference type="Proteomes" id="UP001061958"/>
    </source>
</evidence>
<dbReference type="EMBL" id="BQMJ01000055">
    <property type="protein sequence ID" value="GJQ14439.1"/>
    <property type="molecule type" value="Genomic_DNA"/>
</dbReference>
<comment type="subcellular location">
    <subcellularLocation>
        <location evidence="1">Membrane</location>
        <topology evidence="1">Multi-pass membrane protein</topology>
    </subcellularLocation>
</comment>
<feature type="transmembrane region" description="Helical" evidence="7">
    <location>
        <begin position="77"/>
        <end position="100"/>
    </location>
</feature>
<protein>
    <recommendedName>
        <fullName evidence="10">Hemolysin III</fullName>
    </recommendedName>
</protein>
<name>A0A9C7USR8_9RHOD</name>
<feature type="binding site" evidence="6">
    <location>
        <position position="97"/>
    </location>
    <ligand>
        <name>Zn(2+)</name>
        <dbReference type="ChEBI" id="CHEBI:29105"/>
    </ligand>
</feature>
<evidence type="ECO:0008006" key="10">
    <source>
        <dbReference type="Google" id="ProtNLM"/>
    </source>
</evidence>
<feature type="transmembrane region" description="Helical" evidence="7">
    <location>
        <begin position="173"/>
        <end position="193"/>
    </location>
</feature>
<feature type="transmembrane region" description="Helical" evidence="7">
    <location>
        <begin position="142"/>
        <end position="161"/>
    </location>
</feature>
<feature type="transmembrane region" description="Helical" evidence="7">
    <location>
        <begin position="239"/>
        <end position="255"/>
    </location>
</feature>
<dbReference type="Proteomes" id="UP001061958">
    <property type="component" value="Unassembled WGS sequence"/>
</dbReference>
<proteinExistence type="inferred from homology"/>
<evidence type="ECO:0000256" key="3">
    <source>
        <dbReference type="ARBA" id="ARBA00022692"/>
    </source>
</evidence>
<sequence>MSNLVKDNMVPEFMRQPGIKEGYRKPSENIWQILASLKQIHNETGNVWTHLMSGFLFLLLVPYTYHALSEYERKDILFMLVFVLSASFCFFGSATYHLFICTKKWHYTLRHIDHSGIISMVCASYLPALNRGFKCFPWYQQLYMGVAIICWIFIIIIVPALDKRERRTQRNIVLFISATWGIIPLTHFCLYGRYGWQMFLTSTLVMWLVYGLGFLFYVTKWPEIRHAGKFDIWGHSHQYWHLCTIFASLFWWYTLMKMHRELPDSIHC</sequence>
<gene>
    <name evidence="8" type="ORF">GpartN1_g6230.t1</name>
</gene>
<feature type="transmembrane region" description="Helical" evidence="7">
    <location>
        <begin position="199"/>
        <end position="218"/>
    </location>
</feature>
<evidence type="ECO:0000256" key="2">
    <source>
        <dbReference type="ARBA" id="ARBA00007018"/>
    </source>
</evidence>
<evidence type="ECO:0000256" key="4">
    <source>
        <dbReference type="ARBA" id="ARBA00022989"/>
    </source>
</evidence>
<keyword evidence="6" id="KW-0862">Zinc</keyword>
<dbReference type="PANTHER" id="PTHR20855:SF52">
    <property type="entry name" value="ADIPONECTIN RECEPTOR PROTEIN"/>
    <property type="match status" value="1"/>
</dbReference>
<dbReference type="Pfam" id="PF03006">
    <property type="entry name" value="HlyIII"/>
    <property type="match status" value="1"/>
</dbReference>
<reference evidence="8" key="1">
    <citation type="journal article" date="2022" name="Proc. Natl. Acad. Sci. U.S.A.">
        <title>Life cycle and functional genomics of the unicellular red alga Galdieria for elucidating algal and plant evolution and industrial use.</title>
        <authorList>
            <person name="Hirooka S."/>
            <person name="Itabashi T."/>
            <person name="Ichinose T.M."/>
            <person name="Onuma R."/>
            <person name="Fujiwara T."/>
            <person name="Yamashita S."/>
            <person name="Jong L.W."/>
            <person name="Tomita R."/>
            <person name="Iwane A.H."/>
            <person name="Miyagishima S.Y."/>
        </authorList>
    </citation>
    <scope>NUCLEOTIDE SEQUENCE</scope>
    <source>
        <strain evidence="8">NBRC 102759</strain>
    </source>
</reference>
<feature type="binding site" evidence="6">
    <location>
        <position position="241"/>
    </location>
    <ligand>
        <name>Zn(2+)</name>
        <dbReference type="ChEBI" id="CHEBI:29105"/>
    </ligand>
</feature>
<reference evidence="8" key="2">
    <citation type="submission" date="2022-01" db="EMBL/GenBank/DDBJ databases">
        <authorList>
            <person name="Hirooka S."/>
            <person name="Miyagishima S.Y."/>
        </authorList>
    </citation>
    <scope>NUCLEOTIDE SEQUENCE</scope>
    <source>
        <strain evidence="8">NBRC 102759</strain>
    </source>
</reference>
<dbReference type="InterPro" id="IPR004254">
    <property type="entry name" value="AdipoR/HlyIII-related"/>
</dbReference>
<feature type="transmembrane region" description="Helical" evidence="7">
    <location>
        <begin position="47"/>
        <end position="65"/>
    </location>
</feature>
<evidence type="ECO:0000256" key="6">
    <source>
        <dbReference type="PIRSR" id="PIRSR604254-1"/>
    </source>
</evidence>
<dbReference type="AlphaFoldDB" id="A0A9C7USR8"/>
<evidence type="ECO:0000313" key="8">
    <source>
        <dbReference type="EMBL" id="GJQ14439.1"/>
    </source>
</evidence>
<evidence type="ECO:0000256" key="7">
    <source>
        <dbReference type="SAM" id="Phobius"/>
    </source>
</evidence>
<evidence type="ECO:0000256" key="5">
    <source>
        <dbReference type="ARBA" id="ARBA00023136"/>
    </source>
</evidence>
<comment type="similarity">
    <text evidence="2">Belongs to the ADIPOR family.</text>
</comment>
<keyword evidence="3 7" id="KW-0812">Transmembrane</keyword>
<feature type="binding site" evidence="6">
    <location>
        <position position="237"/>
    </location>
    <ligand>
        <name>Zn(2+)</name>
        <dbReference type="ChEBI" id="CHEBI:29105"/>
    </ligand>
</feature>